<evidence type="ECO:0000256" key="3">
    <source>
        <dbReference type="ARBA" id="ARBA00023054"/>
    </source>
</evidence>
<protein>
    <submittedName>
        <fullName evidence="7">DNA recombination protein RmuC</fullName>
    </submittedName>
</protein>
<comment type="function">
    <text evidence="1">Involved in DNA recombination.</text>
</comment>
<dbReference type="AlphaFoldDB" id="A0A419X7C1"/>
<keyword evidence="6" id="KW-0472">Membrane</keyword>
<keyword evidence="6" id="KW-1133">Transmembrane helix</keyword>
<dbReference type="PANTHER" id="PTHR30563:SF0">
    <property type="entry name" value="DNA RECOMBINATION PROTEIN RMUC"/>
    <property type="match status" value="1"/>
</dbReference>
<proteinExistence type="inferred from homology"/>
<feature type="transmembrane region" description="Helical" evidence="6">
    <location>
        <begin position="24"/>
        <end position="42"/>
    </location>
</feature>
<gene>
    <name evidence="7" type="ORF">BXY64_0514</name>
</gene>
<dbReference type="GO" id="GO:0006310">
    <property type="term" value="P:DNA recombination"/>
    <property type="evidence" value="ECO:0007669"/>
    <property type="project" value="UniProtKB-KW"/>
</dbReference>
<dbReference type="Proteomes" id="UP000284531">
    <property type="component" value="Unassembled WGS sequence"/>
</dbReference>
<keyword evidence="6" id="KW-0812">Transmembrane</keyword>
<keyword evidence="8" id="KW-1185">Reference proteome</keyword>
<evidence type="ECO:0000313" key="8">
    <source>
        <dbReference type="Proteomes" id="UP000284531"/>
    </source>
</evidence>
<reference evidence="7 8" key="1">
    <citation type="submission" date="2018-09" db="EMBL/GenBank/DDBJ databases">
        <title>Genomic Encyclopedia of Archaeal and Bacterial Type Strains, Phase II (KMG-II): from individual species to whole genera.</title>
        <authorList>
            <person name="Goeker M."/>
        </authorList>
    </citation>
    <scope>NUCLEOTIDE SEQUENCE [LARGE SCALE GENOMIC DNA]</scope>
    <source>
        <strain evidence="7 8">DSM 21950</strain>
    </source>
</reference>
<keyword evidence="3 5" id="KW-0175">Coiled coil</keyword>
<sequence>MQYFVFLRELLRFTLWLNKKHMEFLYIAIGIAKGVIIAWLILRKKTSQQAALHREELLKQENAFITEKSELSHQLSILEERANNIKREKEEIANLLGEEREKNERLTRSVSISATERKNLEERLENQKQELEELQKKFTTEFENIASKILKENTKEFTTSNQKNMDDILGPIKEKLTSFEKKVEETYDKELRDKISLKEEVKKLYDLNAKISDEANNLTKALKGDVKKQGNWGEVVLERILERSGLSKGEEYEREVVTQNSEGQTIRPDVIIRLPEEKHVIVDSKVSLVAYERFVNSNGEEDKDKFLKDHIISMKAHVKELADKHYQSSEALNSPDFVLMFVPIESSFAMAVQADQELFNYAWENKIVIVSPSTLLATLRTIASIWKQEHQNRNVLEIARQGGALYDKFVGFVDDMISLGRQMDTAKKTYATSMNKLTEGRGNLIRSAEKIRELGAKVKKKLPQALIDRMDDAPTLKE</sequence>
<feature type="coiled-coil region" evidence="5">
    <location>
        <begin position="68"/>
        <end position="144"/>
    </location>
</feature>
<dbReference type="InterPro" id="IPR003798">
    <property type="entry name" value="DNA_recombination_RmuC"/>
</dbReference>
<comment type="caution">
    <text evidence="7">The sequence shown here is derived from an EMBL/GenBank/DDBJ whole genome shotgun (WGS) entry which is preliminary data.</text>
</comment>
<dbReference type="Pfam" id="PF02646">
    <property type="entry name" value="RmuC"/>
    <property type="match status" value="1"/>
</dbReference>
<organism evidence="7 8">
    <name type="scientific">Marinifilum flexuosum</name>
    <dbReference type="NCBI Taxonomy" id="1117708"/>
    <lineage>
        <taxon>Bacteria</taxon>
        <taxon>Pseudomonadati</taxon>
        <taxon>Bacteroidota</taxon>
        <taxon>Bacteroidia</taxon>
        <taxon>Marinilabiliales</taxon>
        <taxon>Marinifilaceae</taxon>
    </lineage>
</organism>
<accession>A0A419X7C1</accession>
<dbReference type="EMBL" id="RAPQ01000008">
    <property type="protein sequence ID" value="RKE03509.1"/>
    <property type="molecule type" value="Genomic_DNA"/>
</dbReference>
<keyword evidence="4" id="KW-0233">DNA recombination</keyword>
<evidence type="ECO:0000256" key="4">
    <source>
        <dbReference type="ARBA" id="ARBA00023172"/>
    </source>
</evidence>
<evidence type="ECO:0000313" key="7">
    <source>
        <dbReference type="EMBL" id="RKE03509.1"/>
    </source>
</evidence>
<evidence type="ECO:0000256" key="5">
    <source>
        <dbReference type="SAM" id="Coils"/>
    </source>
</evidence>
<name>A0A419X7C1_9BACT</name>
<evidence type="ECO:0000256" key="2">
    <source>
        <dbReference type="ARBA" id="ARBA00009840"/>
    </source>
</evidence>
<evidence type="ECO:0000256" key="6">
    <source>
        <dbReference type="SAM" id="Phobius"/>
    </source>
</evidence>
<comment type="similarity">
    <text evidence="2">Belongs to the RmuC family.</text>
</comment>
<evidence type="ECO:0000256" key="1">
    <source>
        <dbReference type="ARBA" id="ARBA00003416"/>
    </source>
</evidence>
<dbReference type="PANTHER" id="PTHR30563">
    <property type="entry name" value="DNA RECOMBINATION PROTEIN RMUC"/>
    <property type="match status" value="1"/>
</dbReference>